<evidence type="ECO:0000313" key="3">
    <source>
        <dbReference type="Proteomes" id="UP001172102"/>
    </source>
</evidence>
<protein>
    <submittedName>
        <fullName evidence="2">Uncharacterized protein</fullName>
    </submittedName>
</protein>
<sequence length="296" mass="32717">MSDQAQNGRPEFFAAEIARNIEAMITSQSALIASQNAKAEETAQRIVALEKAQEQKIEHLERVIANQALLIEGATERVDLLVGIVAKHQGDTTRQDSMIKEVNECVASLEKLLAGKVGDMEAVFELLESLPGIVENLESGPESHDVWKCNWYFPCLERRFEELTKEIDGAVQRLCSLEDKHHKAYDFDKLEDRVSRLESAPGVADLANRVGRLESASGITDLVKPGPRDVGPAKRFASEALGAPTPSANTIKRKKRWGRPTTPADPEPREDAEDALAARLRAMEGEKETVKLEQEP</sequence>
<comment type="caution">
    <text evidence="2">The sequence shown here is derived from an EMBL/GenBank/DDBJ whole genome shotgun (WGS) entry which is preliminary data.</text>
</comment>
<feature type="region of interest" description="Disordered" evidence="1">
    <location>
        <begin position="223"/>
        <end position="275"/>
    </location>
</feature>
<name>A0AA40DPI0_9PEZI</name>
<reference evidence="2" key="1">
    <citation type="submission" date="2023-06" db="EMBL/GenBank/DDBJ databases">
        <title>Genome-scale phylogeny and comparative genomics of the fungal order Sordariales.</title>
        <authorList>
            <consortium name="Lawrence Berkeley National Laboratory"/>
            <person name="Hensen N."/>
            <person name="Bonometti L."/>
            <person name="Westerberg I."/>
            <person name="Brannstrom I.O."/>
            <person name="Guillou S."/>
            <person name="Cros-Aarteil S."/>
            <person name="Calhoun S."/>
            <person name="Haridas S."/>
            <person name="Kuo A."/>
            <person name="Mondo S."/>
            <person name="Pangilinan J."/>
            <person name="Riley R."/>
            <person name="Labutti K."/>
            <person name="Andreopoulos B."/>
            <person name="Lipzen A."/>
            <person name="Chen C."/>
            <person name="Yanf M."/>
            <person name="Daum C."/>
            <person name="Ng V."/>
            <person name="Clum A."/>
            <person name="Steindorff A."/>
            <person name="Ohm R."/>
            <person name="Martin F."/>
            <person name="Silar P."/>
            <person name="Natvig D."/>
            <person name="Lalanne C."/>
            <person name="Gautier V."/>
            <person name="Ament-Velasquez S.L."/>
            <person name="Kruys A."/>
            <person name="Hutchinson M.I."/>
            <person name="Powell A.J."/>
            <person name="Barry K."/>
            <person name="Miller A.N."/>
            <person name="Grigoriev I.V."/>
            <person name="Debuchy R."/>
            <person name="Gladieux P."/>
            <person name="Thoren M.H."/>
            <person name="Johannesson H."/>
        </authorList>
    </citation>
    <scope>NUCLEOTIDE SEQUENCE</scope>
    <source>
        <strain evidence="2">SMH4607-1</strain>
    </source>
</reference>
<accession>A0AA40DPI0</accession>
<organism evidence="2 3">
    <name type="scientific">Lasiosphaeris hirsuta</name>
    <dbReference type="NCBI Taxonomy" id="260670"/>
    <lineage>
        <taxon>Eukaryota</taxon>
        <taxon>Fungi</taxon>
        <taxon>Dikarya</taxon>
        <taxon>Ascomycota</taxon>
        <taxon>Pezizomycotina</taxon>
        <taxon>Sordariomycetes</taxon>
        <taxon>Sordariomycetidae</taxon>
        <taxon>Sordariales</taxon>
        <taxon>Lasiosphaeriaceae</taxon>
        <taxon>Lasiosphaeris</taxon>
    </lineage>
</organism>
<dbReference type="Proteomes" id="UP001172102">
    <property type="component" value="Unassembled WGS sequence"/>
</dbReference>
<gene>
    <name evidence="2" type="ORF">B0H67DRAFT_646251</name>
</gene>
<evidence type="ECO:0000256" key="1">
    <source>
        <dbReference type="SAM" id="MobiDB-lite"/>
    </source>
</evidence>
<keyword evidence="3" id="KW-1185">Reference proteome</keyword>
<proteinExistence type="predicted"/>
<dbReference type="AlphaFoldDB" id="A0AA40DPI0"/>
<evidence type="ECO:0000313" key="2">
    <source>
        <dbReference type="EMBL" id="KAK0710825.1"/>
    </source>
</evidence>
<dbReference type="EMBL" id="JAUKUA010000005">
    <property type="protein sequence ID" value="KAK0710825.1"/>
    <property type="molecule type" value="Genomic_DNA"/>
</dbReference>